<evidence type="ECO:0000313" key="4">
    <source>
        <dbReference type="Proteomes" id="UP000316806"/>
    </source>
</evidence>
<evidence type="ECO:0000259" key="2">
    <source>
        <dbReference type="Pfam" id="PF00582"/>
    </source>
</evidence>
<feature type="domain" description="UspA" evidence="2">
    <location>
        <begin position="162"/>
        <end position="294"/>
    </location>
</feature>
<dbReference type="Gene3D" id="3.40.50.620">
    <property type="entry name" value="HUPs"/>
    <property type="match status" value="2"/>
</dbReference>
<dbReference type="InterPro" id="IPR014729">
    <property type="entry name" value="Rossmann-like_a/b/a_fold"/>
</dbReference>
<evidence type="ECO:0000313" key="3">
    <source>
        <dbReference type="EMBL" id="QDQ09468.1"/>
    </source>
</evidence>
<proteinExistence type="inferred from homology"/>
<dbReference type="PANTHER" id="PTHR46268:SF6">
    <property type="entry name" value="UNIVERSAL STRESS PROTEIN UP12"/>
    <property type="match status" value="1"/>
</dbReference>
<dbReference type="RefSeq" id="WP_144001046.1">
    <property type="nucleotide sequence ID" value="NZ_CP040916.1"/>
</dbReference>
<feature type="domain" description="UspA" evidence="2">
    <location>
        <begin position="5"/>
        <end position="136"/>
    </location>
</feature>
<dbReference type="PRINTS" id="PR01438">
    <property type="entry name" value="UNVRSLSTRESS"/>
</dbReference>
<comment type="similarity">
    <text evidence="1">Belongs to the universal stress protein A family.</text>
</comment>
<dbReference type="InterPro" id="IPR006015">
    <property type="entry name" value="Universal_stress_UspA"/>
</dbReference>
<dbReference type="AlphaFoldDB" id="A0A516R1C8"/>
<dbReference type="InterPro" id="IPR006016">
    <property type="entry name" value="UspA"/>
</dbReference>
<name>A0A516R1C8_STRST</name>
<evidence type="ECO:0000256" key="1">
    <source>
        <dbReference type="ARBA" id="ARBA00008791"/>
    </source>
</evidence>
<organism evidence="3 4">
    <name type="scientific">Streptomyces spectabilis</name>
    <dbReference type="NCBI Taxonomy" id="68270"/>
    <lineage>
        <taxon>Bacteria</taxon>
        <taxon>Bacillati</taxon>
        <taxon>Actinomycetota</taxon>
        <taxon>Actinomycetes</taxon>
        <taxon>Kitasatosporales</taxon>
        <taxon>Streptomycetaceae</taxon>
        <taxon>Streptomyces</taxon>
    </lineage>
</organism>
<dbReference type="Pfam" id="PF00582">
    <property type="entry name" value="Usp"/>
    <property type="match status" value="2"/>
</dbReference>
<gene>
    <name evidence="3" type="ORF">FH965_01900</name>
</gene>
<dbReference type="Proteomes" id="UP000316806">
    <property type="component" value="Chromosome"/>
</dbReference>
<protein>
    <submittedName>
        <fullName evidence="3">Universal stress protein</fullName>
    </submittedName>
</protein>
<dbReference type="PANTHER" id="PTHR46268">
    <property type="entry name" value="STRESS RESPONSE PROTEIN NHAX"/>
    <property type="match status" value="1"/>
</dbReference>
<accession>A0A516R1C8</accession>
<sequence>MDRYVTAGIDGSAESLAAARWAAREALRRSTPLRLVHAWRWHPHPSSSVPADSTGRTVAEQVLSGAVDSVRAAHSGLRIDERLVSGPPVSALVSAAGTSELLVLGSRGLGRVVGFVVGAVSQRVVAHSPCPVVLVRAGQTAAAEHLPALHGISPDELPGIPYRDVVLGLDTERPCDELIEFAFVTAREHGAPLRVVHAFRPAPPRTAEGEPFPGPELLAAQEHAVIAALRPWSAKFPEVSVTETVSEERAAGALLHAARAASLVVVGRKASTSHLGAVTHALLHHAACPVAVVPHV</sequence>
<reference evidence="3 4" key="1">
    <citation type="journal article" date="2019" name="J. Ind. Microbiol. Biotechnol.">
        <title>The complete genomic sequence of Streptomyces spectabilis NRRL-2792 and identification of secondary metabolite biosynthetic gene clusters.</title>
        <authorList>
            <person name="Sinha A."/>
            <person name="Phillips-Salemka S."/>
            <person name="Niraula T.A."/>
            <person name="Short K.A."/>
            <person name="Niraula N.P."/>
        </authorList>
    </citation>
    <scope>NUCLEOTIDE SEQUENCE [LARGE SCALE GENOMIC DNA]</scope>
    <source>
        <strain evidence="3 4">NRRL 2792</strain>
    </source>
</reference>
<dbReference type="EMBL" id="CP040916">
    <property type="protein sequence ID" value="QDQ09468.1"/>
    <property type="molecule type" value="Genomic_DNA"/>
</dbReference>
<dbReference type="SUPFAM" id="SSF52402">
    <property type="entry name" value="Adenine nucleotide alpha hydrolases-like"/>
    <property type="match status" value="2"/>
</dbReference>